<evidence type="ECO:0000313" key="1">
    <source>
        <dbReference type="EMBL" id="AYW92853.1"/>
    </source>
</evidence>
<protein>
    <submittedName>
        <fullName evidence="1">Phage tail protein</fullName>
    </submittedName>
</protein>
<evidence type="ECO:0000313" key="2">
    <source>
        <dbReference type="Proteomes" id="UP000268669"/>
    </source>
</evidence>
<accession>A0ABN5R787</accession>
<dbReference type="Proteomes" id="UP000268669">
    <property type="component" value="Chromosome"/>
</dbReference>
<gene>
    <name evidence="1" type="ORF">EGX47_17135</name>
</gene>
<dbReference type="RefSeq" id="WP_038401445.1">
    <property type="nucleotide sequence ID" value="NZ_CP008943.1"/>
</dbReference>
<organism evidence="1 2">
    <name type="scientific">Yersinia pseudotuberculosis</name>
    <dbReference type="NCBI Taxonomy" id="633"/>
    <lineage>
        <taxon>Bacteria</taxon>
        <taxon>Pseudomonadati</taxon>
        <taxon>Pseudomonadota</taxon>
        <taxon>Gammaproteobacteria</taxon>
        <taxon>Enterobacterales</taxon>
        <taxon>Yersiniaceae</taxon>
        <taxon>Yersinia</taxon>
    </lineage>
</organism>
<sequence>MDNRFFKVPFASNGDTQTIPDETDNEGFVSFNEGWGGDYERDLRTDTRAKPVGRKEMNYVLNAITRNIRQYQTTGFPEFITAADNNGAAFAYGTGVVVMYNNTLYLSLVSNNVSVPGSDESTWQVYIQREATEGETLAGVSAISAITPRRLKLKTDIIENSITDISSSLSRVGNLQVAQVYLESSGVVTLTVPTDCVQILLIGRYVTDGVESRDRWDSTIYANGELVDTTSFYGFVTGGSGHGHHRREFLPFSKLIDMQVLAGDPINFQYTSNRNSNTTFTVFYIQGVSTEEPDQPSTIIISPLNSVINAGTSQQLIAMVLPSSAAAEYPVAWQVSDPALGTIDSNGRYSANVGASGTQSVIASVSTGLASTAIITQHIFLTGIEFGDVPANLVAGNTYTVPVTYTPANYTEAILTSSSDSTSATLSALGTLSISNAGSTTLSLAGANSGITKSITIVAVDKETPDVFLKIENNLSDVSSISEARENLGLGELATKDSLTAGDVGAVHIADVAIVAELDLNSMTGPGEYFQNISSNALLSLNYPINVAGVLKVYGTGVDAVGCRQVYMPYNSTSEYRRYAYGDPLLFSAWIEK</sequence>
<name>A0ABN5R787_YERPU</name>
<proteinExistence type="predicted"/>
<reference evidence="1" key="1">
    <citation type="submission" date="2018-11" db="EMBL/GenBank/DDBJ databases">
        <title>FDA dAtabase for Regulatory Grade micrObial Sequences (FDA-ARGOS): Supporting development and validation of Infectious Disease Dx tests.</title>
        <authorList>
            <person name="Bliska J."/>
            <person name="Cleland M.-M."/>
            <person name="Tallon L."/>
            <person name="Sadzewicz L."/>
            <person name="Zhao X."/>
            <person name="Vavikolanu K."/>
            <person name="Mehta A."/>
            <person name="Aluvathingal J."/>
            <person name="Nadendla S."/>
            <person name="Yan Y."/>
            <person name="Sichtig H."/>
        </authorList>
    </citation>
    <scope>NUCLEOTIDE SEQUENCE [LARGE SCALE GENOMIC DNA]</scope>
    <source>
        <strain evidence="1">FDAARGOS_581</strain>
    </source>
</reference>
<keyword evidence="2" id="KW-1185">Reference proteome</keyword>
<dbReference type="Gene3D" id="2.60.40.1080">
    <property type="match status" value="2"/>
</dbReference>
<dbReference type="CDD" id="cd19958">
    <property type="entry name" value="pyocin_knob"/>
    <property type="match status" value="1"/>
</dbReference>
<dbReference type="EMBL" id="CP033713">
    <property type="protein sequence ID" value="AYW92853.1"/>
    <property type="molecule type" value="Genomic_DNA"/>
</dbReference>